<proteinExistence type="predicted"/>
<protein>
    <submittedName>
        <fullName evidence="1">Uncharacterized protein</fullName>
    </submittedName>
</protein>
<gene>
    <name evidence="1" type="ORF">SAMN05892877_103401</name>
</gene>
<evidence type="ECO:0000313" key="1">
    <source>
        <dbReference type="EMBL" id="SOC37057.1"/>
    </source>
</evidence>
<sequence length="130" mass="14447">MARGRPKKSIVTTTSEISKEEIKRVLRDYQSNAADAVEAAGAAGQVVKSAIERHNLNRKALRFTLGLAKMDPAKRQTTLRCLLEYAHKLDMFSDTDAFDDILDRMENIVTEVRERGGARSADPVVSQTVN</sequence>
<dbReference type="EMBL" id="OBQD01000003">
    <property type="protein sequence ID" value="SOC37057.1"/>
    <property type="molecule type" value="Genomic_DNA"/>
</dbReference>
<dbReference type="RefSeq" id="WP_097137437.1">
    <property type="nucleotide sequence ID" value="NZ_OBQD01000003.1"/>
</dbReference>
<name>A0A285U5U6_9HYPH</name>
<accession>A0A285U5U6</accession>
<dbReference type="Proteomes" id="UP000219167">
    <property type="component" value="Unassembled WGS sequence"/>
</dbReference>
<keyword evidence="2" id="KW-1185">Reference proteome</keyword>
<dbReference type="AlphaFoldDB" id="A0A285U5U6"/>
<organism evidence="1 2">
    <name type="scientific">Rhizobium subbaraonis</name>
    <dbReference type="NCBI Taxonomy" id="908946"/>
    <lineage>
        <taxon>Bacteria</taxon>
        <taxon>Pseudomonadati</taxon>
        <taxon>Pseudomonadota</taxon>
        <taxon>Alphaproteobacteria</taxon>
        <taxon>Hyphomicrobiales</taxon>
        <taxon>Rhizobiaceae</taxon>
        <taxon>Rhizobium/Agrobacterium group</taxon>
        <taxon>Rhizobium</taxon>
    </lineage>
</organism>
<dbReference type="OrthoDB" id="8451385at2"/>
<evidence type="ECO:0000313" key="2">
    <source>
        <dbReference type="Proteomes" id="UP000219167"/>
    </source>
</evidence>
<reference evidence="1 2" key="1">
    <citation type="submission" date="2017-08" db="EMBL/GenBank/DDBJ databases">
        <authorList>
            <person name="de Groot N.N."/>
        </authorList>
    </citation>
    <scope>NUCLEOTIDE SEQUENCE [LARGE SCALE GENOMIC DNA]</scope>
    <source>
        <strain evidence="1 2">JC85</strain>
    </source>
</reference>